<keyword evidence="3 6" id="KW-0808">Transferase</keyword>
<dbReference type="EC" id="2.3.1.39" evidence="1 6"/>
<dbReference type="SMART" id="SM00827">
    <property type="entry name" value="PKS_AT"/>
    <property type="match status" value="1"/>
</dbReference>
<dbReference type="GO" id="GO:0004314">
    <property type="term" value="F:[acyl-carrier-protein] S-malonyltransferase activity"/>
    <property type="evidence" value="ECO:0007669"/>
    <property type="project" value="UniProtKB-EC"/>
</dbReference>
<dbReference type="AlphaFoldDB" id="W2UZU6"/>
<evidence type="ECO:0000256" key="5">
    <source>
        <dbReference type="ARBA" id="ARBA00048462"/>
    </source>
</evidence>
<keyword evidence="10" id="KW-1185">Reference proteome</keyword>
<dbReference type="PANTHER" id="PTHR42681:SF1">
    <property type="entry name" value="MALONYL-COA-ACYL CARRIER PROTEIN TRANSACYLASE, MITOCHONDRIAL"/>
    <property type="match status" value="1"/>
</dbReference>
<feature type="active site" evidence="7">
    <location>
        <position position="204"/>
    </location>
</feature>
<evidence type="ECO:0000256" key="1">
    <source>
        <dbReference type="ARBA" id="ARBA00013258"/>
    </source>
</evidence>
<dbReference type="Gene3D" id="3.30.70.250">
    <property type="entry name" value="Malonyl-CoA ACP transacylase, ACP-binding"/>
    <property type="match status" value="1"/>
</dbReference>
<sequence length="320" mass="35115">MKNVLLFPGQGSQIVSMGYDFAKEYLEAREVFEEVDEVLHYNLSNLIFHGSEQELTKTQHVQPALMAVSIAILRTIQKKLGVSDDVRDIANFVAGHSLGEYTALCAAGSLSLSEAARLLHIRGIAMSKAIPENTGGMMAVITNDNTLLHNIINELDAKIYVANDNGAGQIVLSALHKDLDRFVECASKYGIKKCIRLKASAPFHSGYMLGVKEIMKEAFKGVKLYTPSVPIISNVSAKPEQDPGTLVPLLCEQVIAPVRWRESVSYLHTQEVTGYIEIGSSKVLTKLNSRMLNTGSFLNVGKLSDIANVLQFFEKCLEQA</sequence>
<gene>
    <name evidence="9" type="primary">fabD</name>
    <name evidence="9" type="ORF">P857_80</name>
</gene>
<evidence type="ECO:0000259" key="8">
    <source>
        <dbReference type="SMART" id="SM00827"/>
    </source>
</evidence>
<dbReference type="PATRIC" id="fig|1401685.3.peg.494"/>
<dbReference type="NCBIfam" id="TIGR00128">
    <property type="entry name" value="fabD"/>
    <property type="match status" value="1"/>
</dbReference>
<dbReference type="InterPro" id="IPR014043">
    <property type="entry name" value="Acyl_transferase_dom"/>
</dbReference>
<dbReference type="Pfam" id="PF00698">
    <property type="entry name" value="Acyl_transf_1"/>
    <property type="match status" value="1"/>
</dbReference>
<dbReference type="InterPro" id="IPR004410">
    <property type="entry name" value="Malonyl_CoA-ACP_transAc_FabD"/>
</dbReference>
<dbReference type="InterPro" id="IPR001227">
    <property type="entry name" value="Ac_transferase_dom_sf"/>
</dbReference>
<dbReference type="EMBL" id="AXCJ01000004">
    <property type="protein sequence ID" value="ETO91509.1"/>
    <property type="molecule type" value="Genomic_DNA"/>
</dbReference>
<dbReference type="Proteomes" id="UP000018951">
    <property type="component" value="Unassembled WGS sequence"/>
</dbReference>
<organism evidence="9 10">
    <name type="scientific">Candidatus Xenolissoclinum pacificiensis L6</name>
    <dbReference type="NCBI Taxonomy" id="1401685"/>
    <lineage>
        <taxon>Bacteria</taxon>
        <taxon>Pseudomonadati</taxon>
        <taxon>Pseudomonadota</taxon>
        <taxon>Alphaproteobacteria</taxon>
        <taxon>Rickettsiales</taxon>
        <taxon>Anaplasmataceae</taxon>
        <taxon>Candidatus Xenolissoclinum</taxon>
    </lineage>
</organism>
<dbReference type="GO" id="GO:0006633">
    <property type="term" value="P:fatty acid biosynthetic process"/>
    <property type="evidence" value="ECO:0007669"/>
    <property type="project" value="TreeGrafter"/>
</dbReference>
<dbReference type="SUPFAM" id="SSF52151">
    <property type="entry name" value="FabD/lysophospholipase-like"/>
    <property type="match status" value="1"/>
</dbReference>
<evidence type="ECO:0000256" key="4">
    <source>
        <dbReference type="ARBA" id="ARBA00023315"/>
    </source>
</evidence>
<keyword evidence="4 6" id="KW-0012">Acyltransferase</keyword>
<dbReference type="InterPro" id="IPR016036">
    <property type="entry name" value="Malonyl_transacylase_ACP-bd"/>
</dbReference>
<evidence type="ECO:0000256" key="2">
    <source>
        <dbReference type="ARBA" id="ARBA00018953"/>
    </source>
</evidence>
<evidence type="ECO:0000256" key="7">
    <source>
        <dbReference type="PIRSR" id="PIRSR000446-1"/>
    </source>
</evidence>
<evidence type="ECO:0000313" key="10">
    <source>
        <dbReference type="Proteomes" id="UP000018951"/>
    </source>
</evidence>
<dbReference type="PIRSF" id="PIRSF000446">
    <property type="entry name" value="Mct"/>
    <property type="match status" value="1"/>
</dbReference>
<name>W2UZU6_9RICK</name>
<evidence type="ECO:0000313" key="9">
    <source>
        <dbReference type="EMBL" id="ETO91509.1"/>
    </source>
</evidence>
<feature type="domain" description="Malonyl-CoA:ACP transacylase (MAT)" evidence="8">
    <location>
        <begin position="6"/>
        <end position="312"/>
    </location>
</feature>
<dbReference type="InterPro" id="IPR016035">
    <property type="entry name" value="Acyl_Trfase/lysoPLipase"/>
</dbReference>
<protein>
    <recommendedName>
        <fullName evidence="2 6">Malonyl CoA-acyl carrier protein transacylase</fullName>
        <ecNumber evidence="1 6">2.3.1.39</ecNumber>
    </recommendedName>
</protein>
<dbReference type="InterPro" id="IPR050858">
    <property type="entry name" value="Mal-CoA-ACP_Trans/PKS_FabD"/>
</dbReference>
<evidence type="ECO:0000256" key="3">
    <source>
        <dbReference type="ARBA" id="ARBA00022679"/>
    </source>
</evidence>
<proteinExistence type="inferred from homology"/>
<accession>W2UZU6</accession>
<dbReference type="PANTHER" id="PTHR42681">
    <property type="entry name" value="MALONYL-COA-ACYL CARRIER PROTEIN TRANSACYLASE, MITOCHONDRIAL"/>
    <property type="match status" value="1"/>
</dbReference>
<feature type="active site" evidence="7">
    <location>
        <position position="97"/>
    </location>
</feature>
<dbReference type="Gene3D" id="3.40.366.10">
    <property type="entry name" value="Malonyl-Coenzyme A Acyl Carrier Protein, domain 2"/>
    <property type="match status" value="1"/>
</dbReference>
<comment type="catalytic activity">
    <reaction evidence="5 6">
        <text>holo-[ACP] + malonyl-CoA = malonyl-[ACP] + CoA</text>
        <dbReference type="Rhea" id="RHEA:41792"/>
        <dbReference type="Rhea" id="RHEA-COMP:9623"/>
        <dbReference type="Rhea" id="RHEA-COMP:9685"/>
        <dbReference type="ChEBI" id="CHEBI:57287"/>
        <dbReference type="ChEBI" id="CHEBI:57384"/>
        <dbReference type="ChEBI" id="CHEBI:64479"/>
        <dbReference type="ChEBI" id="CHEBI:78449"/>
        <dbReference type="EC" id="2.3.1.39"/>
    </reaction>
</comment>
<comment type="caution">
    <text evidence="9">The sequence shown here is derived from an EMBL/GenBank/DDBJ whole genome shotgun (WGS) entry which is preliminary data.</text>
</comment>
<comment type="similarity">
    <text evidence="6">Belongs to the fabD family.</text>
</comment>
<reference evidence="9 10" key="1">
    <citation type="journal article" date="2013" name="PLoS ONE">
        <title>Bacterial endosymbiosis in a chordate host: long-term co-evolution and conservation of secondary metabolism.</title>
        <authorList>
            <person name="Kwan J.C."/>
            <person name="Schmidt E.W."/>
        </authorList>
    </citation>
    <scope>NUCLEOTIDE SEQUENCE [LARGE SCALE GENOMIC DNA]</scope>
    <source>
        <strain evidence="10">L6</strain>
    </source>
</reference>
<dbReference type="STRING" id="1401685.P857_80"/>
<evidence type="ECO:0000256" key="6">
    <source>
        <dbReference type="PIRNR" id="PIRNR000446"/>
    </source>
</evidence>
<dbReference type="InterPro" id="IPR024925">
    <property type="entry name" value="Malonyl_CoA-ACP_transAc"/>
</dbReference>
<dbReference type="SUPFAM" id="SSF55048">
    <property type="entry name" value="Probable ACP-binding domain of malonyl-CoA ACP transacylase"/>
    <property type="match status" value="1"/>
</dbReference>